<comment type="caution">
    <text evidence="2">The sequence shown here is derived from an EMBL/GenBank/DDBJ whole genome shotgun (WGS) entry which is preliminary data.</text>
</comment>
<feature type="region of interest" description="Disordered" evidence="1">
    <location>
        <begin position="2144"/>
        <end position="2173"/>
    </location>
</feature>
<dbReference type="GO" id="GO:0005524">
    <property type="term" value="F:ATP binding"/>
    <property type="evidence" value="ECO:0007669"/>
    <property type="project" value="UniProtKB-KW"/>
</dbReference>
<protein>
    <submittedName>
        <fullName evidence="2">Putative ATP-binding surface antigen</fullName>
    </submittedName>
</protein>
<dbReference type="OrthoDB" id="333318at2759"/>
<feature type="compositionally biased region" description="Basic and acidic residues" evidence="1">
    <location>
        <begin position="453"/>
        <end position="462"/>
    </location>
</feature>
<feature type="region of interest" description="Disordered" evidence="1">
    <location>
        <begin position="1722"/>
        <end position="1750"/>
    </location>
</feature>
<feature type="region of interest" description="Disordered" evidence="1">
    <location>
        <begin position="1818"/>
        <end position="1847"/>
    </location>
</feature>
<feature type="region of interest" description="Disordered" evidence="1">
    <location>
        <begin position="1892"/>
        <end position="1912"/>
    </location>
</feature>
<feature type="compositionally biased region" description="Basic and acidic residues" evidence="1">
    <location>
        <begin position="1311"/>
        <end position="1324"/>
    </location>
</feature>
<feature type="compositionally biased region" description="Basic and acidic residues" evidence="1">
    <location>
        <begin position="256"/>
        <end position="281"/>
    </location>
</feature>
<feature type="compositionally biased region" description="Basic and acidic residues" evidence="1">
    <location>
        <begin position="1727"/>
        <end position="1750"/>
    </location>
</feature>
<feature type="compositionally biased region" description="Polar residues" evidence="1">
    <location>
        <begin position="885"/>
        <end position="918"/>
    </location>
</feature>
<feature type="compositionally biased region" description="Basic and acidic residues" evidence="1">
    <location>
        <begin position="1820"/>
        <end position="1835"/>
    </location>
</feature>
<accession>A0A086KEA7</accession>
<gene>
    <name evidence="2" type="ORF">TGDOM2_288960</name>
</gene>
<feature type="compositionally biased region" description="Polar residues" evidence="1">
    <location>
        <begin position="2710"/>
        <end position="2723"/>
    </location>
</feature>
<feature type="region of interest" description="Disordered" evidence="1">
    <location>
        <begin position="2609"/>
        <end position="2628"/>
    </location>
</feature>
<keyword evidence="2" id="KW-0067">ATP-binding</keyword>
<feature type="compositionally biased region" description="Basic and acidic residues" evidence="1">
    <location>
        <begin position="2147"/>
        <end position="2163"/>
    </location>
</feature>
<dbReference type="EMBL" id="AHZU02000572">
    <property type="protein sequence ID" value="KFG42725.1"/>
    <property type="molecule type" value="Genomic_DNA"/>
</dbReference>
<keyword evidence="2" id="KW-0547">Nucleotide-binding</keyword>
<reference evidence="2 3" key="1">
    <citation type="submission" date="2014-02" db="EMBL/GenBank/DDBJ databases">
        <authorList>
            <person name="Sibley D."/>
            <person name="Venepally P."/>
            <person name="Karamycheva S."/>
            <person name="Hadjithomas M."/>
            <person name="Khan A."/>
            <person name="Brunk B."/>
            <person name="Roos D."/>
            <person name="Caler E."/>
            <person name="Lorenzi H."/>
        </authorList>
    </citation>
    <scope>NUCLEOTIDE SEQUENCE [LARGE SCALE GENOMIC DNA]</scope>
    <source>
        <strain evidence="2 3">GAB2-2007-GAL-DOM2</strain>
    </source>
</reference>
<feature type="region of interest" description="Disordered" evidence="1">
    <location>
        <begin position="2637"/>
        <end position="2663"/>
    </location>
</feature>
<feature type="region of interest" description="Disordered" evidence="1">
    <location>
        <begin position="222"/>
        <end position="291"/>
    </location>
</feature>
<evidence type="ECO:0000313" key="3">
    <source>
        <dbReference type="Proteomes" id="UP000028837"/>
    </source>
</evidence>
<feature type="region of interest" description="Disordered" evidence="1">
    <location>
        <begin position="1284"/>
        <end position="1324"/>
    </location>
</feature>
<feature type="region of interest" description="Disordered" evidence="1">
    <location>
        <begin position="146"/>
        <end position="175"/>
    </location>
</feature>
<feature type="region of interest" description="Disordered" evidence="1">
    <location>
        <begin position="495"/>
        <end position="535"/>
    </location>
</feature>
<feature type="compositionally biased region" description="Polar residues" evidence="1">
    <location>
        <begin position="1424"/>
        <end position="1440"/>
    </location>
</feature>
<feature type="compositionally biased region" description="Basic and acidic residues" evidence="1">
    <location>
        <begin position="148"/>
        <end position="160"/>
    </location>
</feature>
<dbReference type="Proteomes" id="UP000028837">
    <property type="component" value="Unassembled WGS sequence"/>
</dbReference>
<dbReference type="VEuPathDB" id="ToxoDB:TGDOM2_288960"/>
<feature type="region of interest" description="Disordered" evidence="1">
    <location>
        <begin position="2422"/>
        <end position="2449"/>
    </location>
</feature>
<name>A0A086KEA7_TOXGO</name>
<sequence length="3570" mass="391816">MASPALSSPWHPTFSRLISLPLVTSPPHNTAPVTLLQWRRDASSSSGMYDQSWRTPGPMPPAALVGFTSLGVGVTIVASYEVHHYQQWSSGENGIFSSDASWLSDPEDTITSRTAAILVDVVDLGTTRPVANARIEILRGSLSLAPTENKDTTKRAHDGVSRSPSSGDHRSAEEDGASNSAFWFTDDKGFVRIPLPPSVHPFDPLYVVVTASRHTWLTHPVGERGRSLKSTPTSDLFSPLQDEAALDGQNQTGNVKRGEDKEKNFRGNDPVERHHNKDQRGSPKQSSNVRRGINGHAYVGGPYFIPGNPGQQRIEIEDAARRRAGLFFHRSKVQETIDGTISPKRFDDVSAKLARFSYERQQMEAVLFSDKLVYAPGETLTMIGFISVTGADACRMSRDVKSSGEKRNENEEKGNIKTEPLCLPHWSLGLDFATGRNTEGKSVQEARTIGNNRSDKEREERLSHTAINERFFSNDLYVLLTFRWSEEESRYPLRKTTTAFPRKQPSTRSSASPDTSTSGRATGGKETESQAVSEMPPSCVAALSARTVVFDSTQYLVTRNSRQQATGVVMPLIAYNDIGANLLSLSAASVHQSTAGNELEEEAVVSYRRPDEEGIRHTGNTEAFSDVDHVCSEFLVPLSEHGSFSVQFRIPRSATQRILKTPAVRIVSLSAALELKKDEDIHMRNYIRIHDSSPNLFSSISRGRKEASNFVRQLSAAEESGEPQGDDSVTVTEEKVSPPLLCAFDSSASSLHMERRKRSDIIPVKVRSFSRPVLASPRLPSVQFVPPVLLVSPVVAPQGELEAQGTIQRIGVELRTGKEATGNNYSSSSLFLPSITVTLSLRIQRRDVRRGDALPSFPQEPRAPLHRSPDFPRSPAPNEIPPRRFSSTADSQAKGSSPDNSDFVRSSPREASSIQPVEQTFYFDPFMQVGGREQEASDQQVQSLDNSTSPPQSLGTGTTDRRTGHAATKPGHTSGSQKNADSTEFSETHSPVCTGGCRCLQNAAEDTEWSLVTLQPEASISYVPRKKLFHLQLLDLAVDMETGKFSGSFDLSLLRFACTEPHNLFEDNSSPRRCVCIEHRVDFRNGSRLEWQAETDGGNPGGYITRISATSVVGRLPYMLSPVSFSPKRFLPGVPFTATVKVVPLSSQKQKQTEQNQEDNMEVSMFLFRFENHKERLEATPEEVNHHYRNKSTEFVWSQGLRTCPEGSVKMSGGRGSVDITDMRNASNVTLIQSCRAIPLRSEAAEGSKITATKNWERSCVMSTPVDSYPYLLVTELCVGEAPSVENTGKTHTDEGDGEQEDGCDHSSGSSRDEKEKGSDGAVSREKLPVLCEKKANRRNVLRQEQGKVVVPPRTGVREWGCYVDCVVLQATEKTLDTRKVTVMVHTDKTHYDVGEEVILSLRNPFGPYSSIAPRSRETFSAQTLVEATSASETRPSGDSESPLEETSEPKGRNPENLTNLSKCAVSLANALGGGEQVEIPSVGTEQQSETSDRLFCNVKATFVTDIGKSDGDSTAEEASNLDAAVEVDPSPLSSVSHCLNTREHNAPTDGCLLLSATSQQVGIPDNRSPPSNTPTIEGWNWSARLSISWLTKSATTISHRVPLADNRKTIFRLREDTDATRTPKKDTEACSESGKPKVSVGVGSFVDTGLTGRKRTEAETAAKAAQAAGLITVSAGTVPFECRYTATCKLRLVLLPPLSQERLPLAGLELNTNYWSENFTDAQASDETRGSEAQKKDSRPDENRSKDRYHQETIYPNAEAPIATVIDEGNHSKERRENWLVPEFGPFFIDQEIYINVKVARSSSIQLPSGVLKVTVARGGDDSDTERKSKETKHGEKKQRVMPGPVVDGLNKTMNQNSGLAPQKYQGKHTTVVISVSVDFNILLKEERKSASIDRTESPAVSNDAVSPAARPEDIVPHTIECANTQYNTTMSTPVILPQESDDVAGHTHDFGLPTKVDGHPDQVRASKGPLRSTIDSKTPCSVSHEGREYAATIYLILTDQRLTHLRGPGDRVANGTLYSPAKIFSRAHKTSVRSSLDVRAHTSSSSYHNVHDLASYSGHLLTSEALHSRLQFDPWIGYTIWPLRPSDYFDSDVSCGLLTCMRDKYSSSLTSGGMSGKPVSKRDRFPSPQTWNFDRSTSWLNSARSGRETVPEERSTPRDWQADIGVTKATAQQTASSEADYLYDNVTVDEIDEAELAKLLTYESRHASVVRLYKVTMHEQTPTGSMEGSSGNRVDGGAEEMSMVKTASLKLTLPVSETAAYVVSAFAVVVKKDRTPVAAAAFPIVTSEGDVQNWSRDETSDRIQERGKSAVLHSQEVWYDYQQAFLEENILTAPDSIIHLSNGFPPFLRHGDVAYVNFGSDTMFCSDCPATVATCARNCAPADIKLEAALPPTSNRTFWCWNAFPDSVLEVTHYFETNDSEQDQRKGLRSSTPPTKQQKNEDKTELYTSTERSFNGMSCSQRLRIRVNDNVARGGQSGSVQESVIAFLKFRKAGRCTKLSKESEWEGAVDSVEATLKSRSLDTKGPLSAYCTGNVTASVRIPVLPSEFPTFIRKIHLLFPHTENASTSLVEASINSSLTNLVTDTAEGGEHVDISSLRYSSQLLVSEEAQEKSSKPNTSRASFTSVNHILRSGDVRAPEEASALHKKQQQPTPVEPEVSHLEGRRNAMAGHDETLAGHKVKDAMNEGTPSSVTRSTALDLPFSPLSQQQMERNEAVDNTNAEPAGVPGPRTGNHQHTAGEPATTTLEDFFYVPGALDLDEGGFSIEARMGFVAAIERRVLQLIYMHKSTLLYCENSFLRLSPTTSQQADVGGLNESERLMRSAETLSCDAPESNVTVCKGAYESVDDQGKTRVPSLSIGDGHQTFREESPLPAAEVVQEKLEDLPNSSVLLSIILAEKILSSFDGKCNSVGVVKSRTLSSDTFAGPLSSAGSLEAHTNTDFSTAQAAPSSSQNSGEHITCTASIMNMRAAIRTASQAAVHLLPLYVPTETASGLSDEVSASSNNAFRKFGLLERPIKQYFTVKTGASNPVGSQVLKDFAPKEPDLSLLLHAARVFRIIKRKDSEQPALSTQSSGQETIRRVEKAVHQAINNYMHARTVEWAKRKTQSPLDVQSGNRSLSLVDWIGLDLLAEVRFSLNATHSFGLSEENECLLGFENIFLNAVQSRTLLSVSEMKEGDQSNGTLLELPALLLAAAPASALPNGDDPNAGDHDAAPCGGRHLTGQRHMTLEFNEHAVPIIRSTSEPIVPSSTWQETTIYSPLSMDRLRARIIEESLRRLVFSLDGMYVTVATTERVGPFPRSVLPLRSHALLLRLWCGEDSFWQLPRSRLLWYMANSVADSDNAGPLLARQSYQRNLGRNSISGDENLFIAVSEEKDLSIVLEALDLLHERLSPRRIRSEPVNIQLTIRAMPSSSSSPLHEKMRKSPSRDENQVDMKFAHSPFLSGHREYPSPTADKRVPPFFTSLNVTLCGTNGHGLRALSRRDISWRELMDWREGISLRFVVQAVTPGNFTAPATVAYTNTSSPQYEDTAKDGWLRRSDGRPTTEYATIVAQSLPARIIIHSSHGEAK</sequence>
<feature type="region of interest" description="Disordered" evidence="1">
    <location>
        <begin position="1424"/>
        <end position="1458"/>
    </location>
</feature>
<evidence type="ECO:0000313" key="2">
    <source>
        <dbReference type="EMBL" id="KFG42725.1"/>
    </source>
</evidence>
<feature type="region of interest" description="Disordered" evidence="1">
    <location>
        <begin position="850"/>
        <end position="919"/>
    </location>
</feature>
<feature type="compositionally biased region" description="Polar residues" evidence="1">
    <location>
        <begin position="495"/>
        <end position="520"/>
    </location>
</feature>
<feature type="region of interest" description="Disordered" evidence="1">
    <location>
        <begin position="932"/>
        <end position="991"/>
    </location>
</feature>
<feature type="region of interest" description="Disordered" evidence="1">
    <location>
        <begin position="2111"/>
        <end position="2132"/>
    </location>
</feature>
<feature type="compositionally biased region" description="Polar residues" evidence="1">
    <location>
        <begin position="971"/>
        <end position="991"/>
    </location>
</feature>
<feature type="compositionally biased region" description="Polar residues" evidence="1">
    <location>
        <begin position="2617"/>
        <end position="2628"/>
    </location>
</feature>
<proteinExistence type="predicted"/>
<feature type="region of interest" description="Disordered" evidence="1">
    <location>
        <begin position="1954"/>
        <end position="1983"/>
    </location>
</feature>
<feature type="region of interest" description="Disordered" evidence="1">
    <location>
        <begin position="2710"/>
        <end position="2742"/>
    </location>
</feature>
<evidence type="ECO:0000256" key="1">
    <source>
        <dbReference type="SAM" id="MobiDB-lite"/>
    </source>
</evidence>
<organism evidence="2 3">
    <name type="scientific">Toxoplasma gondii GAB2-2007-GAL-DOM2</name>
    <dbReference type="NCBI Taxonomy" id="1130820"/>
    <lineage>
        <taxon>Eukaryota</taxon>
        <taxon>Sar</taxon>
        <taxon>Alveolata</taxon>
        <taxon>Apicomplexa</taxon>
        <taxon>Conoidasida</taxon>
        <taxon>Coccidia</taxon>
        <taxon>Eucoccidiorida</taxon>
        <taxon>Eimeriorina</taxon>
        <taxon>Sarcocystidae</taxon>
        <taxon>Toxoplasma</taxon>
    </lineage>
</organism>
<feature type="region of interest" description="Disordered" evidence="1">
    <location>
        <begin position="437"/>
        <end position="462"/>
    </location>
</feature>
<feature type="compositionally biased region" description="Polar residues" evidence="1">
    <location>
        <begin position="937"/>
        <end position="958"/>
    </location>
</feature>